<evidence type="ECO:0000256" key="1">
    <source>
        <dbReference type="SAM" id="Coils"/>
    </source>
</evidence>
<evidence type="ECO:0000313" key="3">
    <source>
        <dbReference type="Proteomes" id="UP000824890"/>
    </source>
</evidence>
<dbReference type="Proteomes" id="UP000824890">
    <property type="component" value="Unassembled WGS sequence"/>
</dbReference>
<keyword evidence="3" id="KW-1185">Reference proteome</keyword>
<proteinExistence type="predicted"/>
<sequence>MTDPYYVYINQWKRDSDRRELVLYAHHCIPKICACGAPIRLSTDEKGKSYFECKEFEDDGFHIRHGCFNAFGEELEELNEKVAKEAKSRKKMVDEMKKMREDIKLLKELCMEGDEHRCFDAIKERLQEVKEEVAEEAMIRKKMEDELKKMLEDIKLLKELCGC</sequence>
<feature type="coiled-coil region" evidence="1">
    <location>
        <begin position="75"/>
        <end position="160"/>
    </location>
</feature>
<name>A0ABQ7YJE0_BRANA</name>
<gene>
    <name evidence="2" type="ORF">HID58_074303</name>
</gene>
<evidence type="ECO:0000313" key="2">
    <source>
        <dbReference type="EMBL" id="KAH0867281.1"/>
    </source>
</evidence>
<keyword evidence="1" id="KW-0175">Coiled coil</keyword>
<accession>A0ABQ7YJE0</accession>
<comment type="caution">
    <text evidence="2">The sequence shown here is derived from an EMBL/GenBank/DDBJ whole genome shotgun (WGS) entry which is preliminary data.</text>
</comment>
<reference evidence="2 3" key="1">
    <citation type="submission" date="2021-05" db="EMBL/GenBank/DDBJ databases">
        <title>Genome Assembly of Synthetic Allotetraploid Brassica napus Reveals Homoeologous Exchanges between Subgenomes.</title>
        <authorList>
            <person name="Davis J.T."/>
        </authorList>
    </citation>
    <scope>NUCLEOTIDE SEQUENCE [LARGE SCALE GENOMIC DNA]</scope>
    <source>
        <strain evidence="3">cv. Da-Ae</strain>
        <tissue evidence="2">Seedling</tissue>
    </source>
</reference>
<organism evidence="2 3">
    <name type="scientific">Brassica napus</name>
    <name type="common">Rape</name>
    <dbReference type="NCBI Taxonomy" id="3708"/>
    <lineage>
        <taxon>Eukaryota</taxon>
        <taxon>Viridiplantae</taxon>
        <taxon>Streptophyta</taxon>
        <taxon>Embryophyta</taxon>
        <taxon>Tracheophyta</taxon>
        <taxon>Spermatophyta</taxon>
        <taxon>Magnoliopsida</taxon>
        <taxon>eudicotyledons</taxon>
        <taxon>Gunneridae</taxon>
        <taxon>Pentapetalae</taxon>
        <taxon>rosids</taxon>
        <taxon>malvids</taxon>
        <taxon>Brassicales</taxon>
        <taxon>Brassicaceae</taxon>
        <taxon>Brassiceae</taxon>
        <taxon>Brassica</taxon>
    </lineage>
</organism>
<dbReference type="EMBL" id="JAGKQM010000017">
    <property type="protein sequence ID" value="KAH0867281.1"/>
    <property type="molecule type" value="Genomic_DNA"/>
</dbReference>
<protein>
    <submittedName>
        <fullName evidence="2">Uncharacterized protein</fullName>
    </submittedName>
</protein>